<sequence>MNESMLSDTATREAARNSRPSIDWGSGMHGHYDRALSAAAAASAAAAQAWHDRHTRGLLLSFVGLGTDQSNTQSYSILCRSASPRREHGGRRSPEGHRTQAALDLLVTNAVPGLGDSGALDLAPRKGATKEVDKHICQGFEIVAAGAFCNSN</sequence>
<reference evidence="2 3" key="1">
    <citation type="submission" date="2016-03" db="EMBL/GenBank/DDBJ databases">
        <title>Whole genome sequencing of Grifola frondosa 9006-11.</title>
        <authorList>
            <person name="Min B."/>
            <person name="Park H."/>
            <person name="Kim J.-G."/>
            <person name="Cho H."/>
            <person name="Oh Y.-L."/>
            <person name="Kong W.-S."/>
            <person name="Choi I.-G."/>
        </authorList>
    </citation>
    <scope>NUCLEOTIDE SEQUENCE [LARGE SCALE GENOMIC DNA]</scope>
    <source>
        <strain evidence="2 3">9006-11</strain>
    </source>
</reference>
<dbReference type="EMBL" id="LUGG01000007">
    <property type="protein sequence ID" value="OBZ73169.1"/>
    <property type="molecule type" value="Genomic_DNA"/>
</dbReference>
<evidence type="ECO:0000313" key="3">
    <source>
        <dbReference type="Proteomes" id="UP000092993"/>
    </source>
</evidence>
<accession>A0A1C7M9W1</accession>
<keyword evidence="3" id="KW-1185">Reference proteome</keyword>
<dbReference type="Proteomes" id="UP000092993">
    <property type="component" value="Unassembled WGS sequence"/>
</dbReference>
<name>A0A1C7M9W1_GRIFR</name>
<protein>
    <submittedName>
        <fullName evidence="2">Uncharacterized protein</fullName>
    </submittedName>
</protein>
<feature type="region of interest" description="Disordered" evidence="1">
    <location>
        <begin position="1"/>
        <end position="25"/>
    </location>
</feature>
<organism evidence="2 3">
    <name type="scientific">Grifola frondosa</name>
    <name type="common">Maitake</name>
    <name type="synonym">Polyporus frondosus</name>
    <dbReference type="NCBI Taxonomy" id="5627"/>
    <lineage>
        <taxon>Eukaryota</taxon>
        <taxon>Fungi</taxon>
        <taxon>Dikarya</taxon>
        <taxon>Basidiomycota</taxon>
        <taxon>Agaricomycotina</taxon>
        <taxon>Agaricomycetes</taxon>
        <taxon>Polyporales</taxon>
        <taxon>Grifolaceae</taxon>
        <taxon>Grifola</taxon>
    </lineage>
</organism>
<proteinExistence type="predicted"/>
<dbReference type="AlphaFoldDB" id="A0A1C7M9W1"/>
<comment type="caution">
    <text evidence="2">The sequence shown here is derived from an EMBL/GenBank/DDBJ whole genome shotgun (WGS) entry which is preliminary data.</text>
</comment>
<evidence type="ECO:0000256" key="1">
    <source>
        <dbReference type="SAM" id="MobiDB-lite"/>
    </source>
</evidence>
<gene>
    <name evidence="2" type="ORF">A0H81_06978</name>
</gene>
<evidence type="ECO:0000313" key="2">
    <source>
        <dbReference type="EMBL" id="OBZ73169.1"/>
    </source>
</evidence>